<sequence length="95" mass="10698">MKSPTLKKIVHRCWSRLNVEKRGNHGWQATIKCLKRTETSGGVLGGVVPIFGQVEETEPMARSFSDETTQISLDTSVNYLYFTIRLRVVGTAELE</sequence>
<protein>
    <submittedName>
        <fullName evidence="1">Uncharacterized protein</fullName>
    </submittedName>
</protein>
<dbReference type="EMBL" id="JBBNAG010000007">
    <property type="protein sequence ID" value="KAK9118922.1"/>
    <property type="molecule type" value="Genomic_DNA"/>
</dbReference>
<dbReference type="AlphaFoldDB" id="A0AAP0IQN5"/>
<evidence type="ECO:0000313" key="1">
    <source>
        <dbReference type="EMBL" id="KAK9118922.1"/>
    </source>
</evidence>
<name>A0AAP0IQN5_9MAGN</name>
<proteinExistence type="predicted"/>
<gene>
    <name evidence="1" type="ORF">Scep_017015</name>
</gene>
<keyword evidence="2" id="KW-1185">Reference proteome</keyword>
<accession>A0AAP0IQN5</accession>
<evidence type="ECO:0000313" key="2">
    <source>
        <dbReference type="Proteomes" id="UP001419268"/>
    </source>
</evidence>
<reference evidence="1 2" key="1">
    <citation type="submission" date="2024-01" db="EMBL/GenBank/DDBJ databases">
        <title>Genome assemblies of Stephania.</title>
        <authorList>
            <person name="Yang L."/>
        </authorList>
    </citation>
    <scope>NUCLEOTIDE SEQUENCE [LARGE SCALE GENOMIC DNA]</scope>
    <source>
        <strain evidence="1">JXDWG</strain>
        <tissue evidence="1">Leaf</tissue>
    </source>
</reference>
<dbReference type="Proteomes" id="UP001419268">
    <property type="component" value="Unassembled WGS sequence"/>
</dbReference>
<comment type="caution">
    <text evidence="1">The sequence shown here is derived from an EMBL/GenBank/DDBJ whole genome shotgun (WGS) entry which is preliminary data.</text>
</comment>
<organism evidence="1 2">
    <name type="scientific">Stephania cephalantha</name>
    <dbReference type="NCBI Taxonomy" id="152367"/>
    <lineage>
        <taxon>Eukaryota</taxon>
        <taxon>Viridiplantae</taxon>
        <taxon>Streptophyta</taxon>
        <taxon>Embryophyta</taxon>
        <taxon>Tracheophyta</taxon>
        <taxon>Spermatophyta</taxon>
        <taxon>Magnoliopsida</taxon>
        <taxon>Ranunculales</taxon>
        <taxon>Menispermaceae</taxon>
        <taxon>Menispermoideae</taxon>
        <taxon>Cissampelideae</taxon>
        <taxon>Stephania</taxon>
    </lineage>
</organism>